<organism evidence="10 11">
    <name type="scientific">Psychrosphaera ytuae</name>
    <dbReference type="NCBI Taxonomy" id="2820710"/>
    <lineage>
        <taxon>Bacteria</taxon>
        <taxon>Pseudomonadati</taxon>
        <taxon>Pseudomonadota</taxon>
        <taxon>Gammaproteobacteria</taxon>
        <taxon>Alteromonadales</taxon>
        <taxon>Pseudoalteromonadaceae</taxon>
        <taxon>Psychrosphaera</taxon>
    </lineage>
</organism>
<sequence>MRKSFLSATLAILFAGAAIPAYATNLVEAYKDAVQNDPQTLKAKAAYDASVQAEEIAFSSLLPSVSLTAGYTTGTSEQVSDAGAIYDVDSNTTSWGVTLSQTIFKMGDWYNLDAAEQRALRSQTDFDFAQQGLIQRVANAYFNVLKAQDTLEFAQAERKAIERQLEQTKERFKVGLTARTDVHEAQANFDNAVATEIRSQNDVEIAKEGLREITGKFYADVNVLNTERFDAQKPSPADVNAWVKKAEENSLELKAKELLVQAAKFDIKRSEAGHYPTLDLTASIGGKKAGGDIEGPNLNSSSIGVKLTVPIYTGGGTSAAIKQAQANYVLASEDREATYRSVVRTVRTSYADVVSLVSTLKALEQSVISAESALQATQAGFEVGTRTIVDVLNSTRNLYNAKRNLSNSRYNYILAMMSLKQAAGELSAQDLVAVNSGLK</sequence>
<accession>A0A975DD50</accession>
<dbReference type="Gene3D" id="1.20.1600.10">
    <property type="entry name" value="Outer membrane efflux proteins (OEP)"/>
    <property type="match status" value="1"/>
</dbReference>
<keyword evidence="5" id="KW-0812">Transmembrane</keyword>
<comment type="similarity">
    <text evidence="2">Belongs to the outer membrane factor (OMF) (TC 1.B.17) family.</text>
</comment>
<name>A0A975DD50_9GAMM</name>
<dbReference type="AlphaFoldDB" id="A0A975DD50"/>
<feature type="signal peptide" evidence="9">
    <location>
        <begin position="1"/>
        <end position="23"/>
    </location>
</feature>
<dbReference type="Proteomes" id="UP000682739">
    <property type="component" value="Chromosome"/>
</dbReference>
<dbReference type="GO" id="GO:0015288">
    <property type="term" value="F:porin activity"/>
    <property type="evidence" value="ECO:0007669"/>
    <property type="project" value="TreeGrafter"/>
</dbReference>
<dbReference type="KEGG" id="psym:J1N51_05825"/>
<evidence type="ECO:0000256" key="8">
    <source>
        <dbReference type="SAM" id="Coils"/>
    </source>
</evidence>
<keyword evidence="3" id="KW-0813">Transport</keyword>
<comment type="subcellular location">
    <subcellularLocation>
        <location evidence="1">Cell outer membrane</location>
    </subcellularLocation>
</comment>
<keyword evidence="7" id="KW-0998">Cell outer membrane</keyword>
<dbReference type="GO" id="GO:0009279">
    <property type="term" value="C:cell outer membrane"/>
    <property type="evidence" value="ECO:0007669"/>
    <property type="project" value="UniProtKB-SubCell"/>
</dbReference>
<evidence type="ECO:0000256" key="1">
    <source>
        <dbReference type="ARBA" id="ARBA00004442"/>
    </source>
</evidence>
<dbReference type="RefSeq" id="WP_208833002.1">
    <property type="nucleotide sequence ID" value="NZ_CP072110.1"/>
</dbReference>
<dbReference type="GO" id="GO:1990281">
    <property type="term" value="C:efflux pump complex"/>
    <property type="evidence" value="ECO:0007669"/>
    <property type="project" value="TreeGrafter"/>
</dbReference>
<feature type="coiled-coil region" evidence="8">
    <location>
        <begin position="144"/>
        <end position="171"/>
    </location>
</feature>
<evidence type="ECO:0000256" key="6">
    <source>
        <dbReference type="ARBA" id="ARBA00023136"/>
    </source>
</evidence>
<dbReference type="InterPro" id="IPR010130">
    <property type="entry name" value="T1SS_OMP_TolC"/>
</dbReference>
<proteinExistence type="inferred from homology"/>
<evidence type="ECO:0000313" key="10">
    <source>
        <dbReference type="EMBL" id="QTH64967.1"/>
    </source>
</evidence>
<protein>
    <submittedName>
        <fullName evidence="10">Outer membrane channel protein TolC</fullName>
    </submittedName>
</protein>
<keyword evidence="11" id="KW-1185">Reference proteome</keyword>
<gene>
    <name evidence="10" type="primary">tolC</name>
    <name evidence="10" type="ORF">J1N51_05825</name>
</gene>
<dbReference type="PANTHER" id="PTHR30026">
    <property type="entry name" value="OUTER MEMBRANE PROTEIN TOLC"/>
    <property type="match status" value="1"/>
</dbReference>
<dbReference type="InterPro" id="IPR003423">
    <property type="entry name" value="OMP_efflux"/>
</dbReference>
<evidence type="ECO:0000256" key="3">
    <source>
        <dbReference type="ARBA" id="ARBA00022448"/>
    </source>
</evidence>
<dbReference type="PANTHER" id="PTHR30026:SF20">
    <property type="entry name" value="OUTER MEMBRANE PROTEIN TOLC"/>
    <property type="match status" value="1"/>
</dbReference>
<keyword evidence="4" id="KW-1134">Transmembrane beta strand</keyword>
<dbReference type="InterPro" id="IPR058622">
    <property type="entry name" value="TolC"/>
</dbReference>
<dbReference type="NCBIfam" id="NF007002">
    <property type="entry name" value="PRK09465.1"/>
    <property type="match status" value="1"/>
</dbReference>
<keyword evidence="6" id="KW-0472">Membrane</keyword>
<evidence type="ECO:0000256" key="9">
    <source>
        <dbReference type="SAM" id="SignalP"/>
    </source>
</evidence>
<dbReference type="GO" id="GO:0015562">
    <property type="term" value="F:efflux transmembrane transporter activity"/>
    <property type="evidence" value="ECO:0007669"/>
    <property type="project" value="InterPro"/>
</dbReference>
<keyword evidence="9" id="KW-0732">Signal</keyword>
<evidence type="ECO:0000256" key="5">
    <source>
        <dbReference type="ARBA" id="ARBA00022692"/>
    </source>
</evidence>
<dbReference type="EMBL" id="CP072110">
    <property type="protein sequence ID" value="QTH64967.1"/>
    <property type="molecule type" value="Genomic_DNA"/>
</dbReference>
<evidence type="ECO:0000256" key="4">
    <source>
        <dbReference type="ARBA" id="ARBA00022452"/>
    </source>
</evidence>
<dbReference type="SUPFAM" id="SSF56954">
    <property type="entry name" value="Outer membrane efflux proteins (OEP)"/>
    <property type="match status" value="1"/>
</dbReference>
<evidence type="ECO:0000256" key="2">
    <source>
        <dbReference type="ARBA" id="ARBA00007613"/>
    </source>
</evidence>
<reference evidence="10" key="1">
    <citation type="submission" date="2021-03" db="EMBL/GenBank/DDBJ databases">
        <title>Description of Psychrosphaera ytuae sp. nov. isolated from deep sea sediment of South China Sea.</title>
        <authorList>
            <person name="Zhang J."/>
            <person name="Xu X.-D."/>
        </authorList>
    </citation>
    <scope>NUCLEOTIDE SEQUENCE</scope>
    <source>
        <strain evidence="10">MTZ26</strain>
    </source>
</reference>
<feature type="chain" id="PRO_5036915986" evidence="9">
    <location>
        <begin position="24"/>
        <end position="439"/>
    </location>
</feature>
<dbReference type="InterPro" id="IPR051906">
    <property type="entry name" value="TolC-like"/>
</dbReference>
<evidence type="ECO:0000256" key="7">
    <source>
        <dbReference type="ARBA" id="ARBA00023237"/>
    </source>
</evidence>
<keyword evidence="8" id="KW-0175">Coiled coil</keyword>
<dbReference type="Pfam" id="PF02321">
    <property type="entry name" value="OEP"/>
    <property type="match status" value="2"/>
</dbReference>
<evidence type="ECO:0000313" key="11">
    <source>
        <dbReference type="Proteomes" id="UP000682739"/>
    </source>
</evidence>
<dbReference type="NCBIfam" id="TIGR01844">
    <property type="entry name" value="type_I_sec_TolC"/>
    <property type="match status" value="1"/>
</dbReference>